<sequence>MEQLKQIVHEFLAERGWEEQYKMPKDLALSLTLEASELLECFQWKTDNEALSENKAEILEELADVFIYATQMAVAMDVNIDEIVKAKLVKNATKYPAKST</sequence>
<accession>A0A1S7FSJ3</accession>
<organism evidence="1 2">
    <name type="scientific">Listeria weihenstephanensis</name>
    <dbReference type="NCBI Taxonomy" id="1006155"/>
    <lineage>
        <taxon>Bacteria</taxon>
        <taxon>Bacillati</taxon>
        <taxon>Bacillota</taxon>
        <taxon>Bacilli</taxon>
        <taxon>Bacillales</taxon>
        <taxon>Listeriaceae</taxon>
        <taxon>Listeria</taxon>
    </lineage>
</organism>
<dbReference type="SUPFAM" id="SSF101386">
    <property type="entry name" value="all-alpha NTP pyrophosphatases"/>
    <property type="match status" value="1"/>
</dbReference>
<keyword evidence="2" id="KW-1185">Reference proteome</keyword>
<reference evidence="2" key="1">
    <citation type="submission" date="2015-03" db="EMBL/GenBank/DDBJ databases">
        <authorList>
            <person name="Ferrari E."/>
            <person name="Walter M.C."/>
            <person name="Huptas C."/>
            <person name="Scherer S."/>
            <person name="Mueller-Herbst S."/>
        </authorList>
    </citation>
    <scope>NUCLEOTIDE SEQUENCE [LARGE SCALE GENOMIC DNA]</scope>
    <source>
        <strain evidence="2">LWP01</strain>
    </source>
</reference>
<dbReference type="GO" id="GO:0009143">
    <property type="term" value="P:nucleoside triphosphate catabolic process"/>
    <property type="evidence" value="ECO:0007669"/>
    <property type="project" value="InterPro"/>
</dbReference>
<gene>
    <name evidence="1" type="ORF">UE46_04505</name>
</gene>
<dbReference type="PANTHER" id="PTHR46523">
    <property type="entry name" value="DCTP PYROPHOSPHATASE 1"/>
    <property type="match status" value="1"/>
</dbReference>
<dbReference type="Proteomes" id="UP000223060">
    <property type="component" value="Chromosome"/>
</dbReference>
<dbReference type="PANTHER" id="PTHR46523:SF1">
    <property type="entry name" value="DCTP PYROPHOSPHATASE 1"/>
    <property type="match status" value="1"/>
</dbReference>
<keyword evidence="1" id="KW-0378">Hydrolase</keyword>
<dbReference type="RefSeq" id="WP_036060931.1">
    <property type="nucleotide sequence ID" value="NZ_CP011102.1"/>
</dbReference>
<name>A0A1S7FSJ3_9LIST</name>
<dbReference type="EMBL" id="CP011102">
    <property type="protein sequence ID" value="AQY50362.1"/>
    <property type="molecule type" value="Genomic_DNA"/>
</dbReference>
<evidence type="ECO:0000313" key="1">
    <source>
        <dbReference type="EMBL" id="AQY50362.1"/>
    </source>
</evidence>
<dbReference type="Pfam" id="PF12643">
    <property type="entry name" value="MazG-like"/>
    <property type="match status" value="1"/>
</dbReference>
<dbReference type="Gene3D" id="1.10.287.1080">
    <property type="entry name" value="MazG-like"/>
    <property type="match status" value="1"/>
</dbReference>
<dbReference type="InterPro" id="IPR025984">
    <property type="entry name" value="DCTPP"/>
</dbReference>
<dbReference type="AlphaFoldDB" id="A0A1S7FSJ3"/>
<dbReference type="PIRSF" id="PIRSF029826">
    <property type="entry name" value="UCP029826_pph"/>
    <property type="match status" value="1"/>
</dbReference>
<dbReference type="CDD" id="cd11537">
    <property type="entry name" value="NTP-PPase_RS21-C6_like"/>
    <property type="match status" value="1"/>
</dbReference>
<dbReference type="InterPro" id="IPR052555">
    <property type="entry name" value="dCTP_Pyrophosphatase"/>
</dbReference>
<dbReference type="GO" id="GO:0047429">
    <property type="term" value="F:nucleoside triphosphate diphosphatase activity"/>
    <property type="evidence" value="ECO:0007669"/>
    <property type="project" value="InterPro"/>
</dbReference>
<protein>
    <submittedName>
        <fullName evidence="1">Nucleotide pyrophosphohydrolase</fullName>
    </submittedName>
</protein>
<evidence type="ECO:0000313" key="2">
    <source>
        <dbReference type="Proteomes" id="UP000223060"/>
    </source>
</evidence>
<proteinExistence type="predicted"/>
<dbReference type="KEGG" id="lwi:UE46_04505"/>